<protein>
    <submittedName>
        <fullName evidence="1">Uncharacterized protein</fullName>
    </submittedName>
</protein>
<dbReference type="EMBL" id="CP037423">
    <property type="protein sequence ID" value="QDV44900.1"/>
    <property type="molecule type" value="Genomic_DNA"/>
</dbReference>
<proteinExistence type="predicted"/>
<dbReference type="Proteomes" id="UP000319004">
    <property type="component" value="Chromosome"/>
</dbReference>
<evidence type="ECO:0000313" key="2">
    <source>
        <dbReference type="Proteomes" id="UP000319004"/>
    </source>
</evidence>
<keyword evidence="2" id="KW-1185">Reference proteome</keyword>
<accession>A0A518HVL9</accession>
<dbReference type="KEGG" id="snep:Enr13x_47710"/>
<sequence>MPFQTADNANDVRSIRACGGTGIHRTPNLVDLRWAGYKSGLERILPEGASFSGPGELELNGGNTV</sequence>
<evidence type="ECO:0000313" key="1">
    <source>
        <dbReference type="EMBL" id="QDV44900.1"/>
    </source>
</evidence>
<gene>
    <name evidence="1" type="ORF">Enr13x_47710</name>
</gene>
<organism evidence="1 2">
    <name type="scientific">Stieleria neptunia</name>
    <dbReference type="NCBI Taxonomy" id="2527979"/>
    <lineage>
        <taxon>Bacteria</taxon>
        <taxon>Pseudomonadati</taxon>
        <taxon>Planctomycetota</taxon>
        <taxon>Planctomycetia</taxon>
        <taxon>Pirellulales</taxon>
        <taxon>Pirellulaceae</taxon>
        <taxon>Stieleria</taxon>
    </lineage>
</organism>
<name>A0A518HVL9_9BACT</name>
<dbReference type="AlphaFoldDB" id="A0A518HVL9"/>
<reference evidence="1 2" key="1">
    <citation type="submission" date="2019-03" db="EMBL/GenBank/DDBJ databases">
        <title>Deep-cultivation of Planctomycetes and their phenomic and genomic characterization uncovers novel biology.</title>
        <authorList>
            <person name="Wiegand S."/>
            <person name="Jogler M."/>
            <person name="Boedeker C."/>
            <person name="Pinto D."/>
            <person name="Vollmers J."/>
            <person name="Rivas-Marin E."/>
            <person name="Kohn T."/>
            <person name="Peeters S.H."/>
            <person name="Heuer A."/>
            <person name="Rast P."/>
            <person name="Oberbeckmann S."/>
            <person name="Bunk B."/>
            <person name="Jeske O."/>
            <person name="Meyerdierks A."/>
            <person name="Storesund J.E."/>
            <person name="Kallscheuer N."/>
            <person name="Luecker S."/>
            <person name="Lage O.M."/>
            <person name="Pohl T."/>
            <person name="Merkel B.J."/>
            <person name="Hornburger P."/>
            <person name="Mueller R.-W."/>
            <person name="Bruemmer F."/>
            <person name="Labrenz M."/>
            <person name="Spormann A.M."/>
            <person name="Op den Camp H."/>
            <person name="Overmann J."/>
            <person name="Amann R."/>
            <person name="Jetten M.S.M."/>
            <person name="Mascher T."/>
            <person name="Medema M.H."/>
            <person name="Devos D.P."/>
            <person name="Kaster A.-K."/>
            <person name="Ovreas L."/>
            <person name="Rohde M."/>
            <person name="Galperin M.Y."/>
            <person name="Jogler C."/>
        </authorList>
    </citation>
    <scope>NUCLEOTIDE SEQUENCE [LARGE SCALE GENOMIC DNA]</scope>
    <source>
        <strain evidence="1 2">Enr13</strain>
    </source>
</reference>